<keyword evidence="2" id="KW-1185">Reference proteome</keyword>
<dbReference type="EMBL" id="SBIQ01000014">
    <property type="protein sequence ID" value="KAF7684432.1"/>
    <property type="molecule type" value="Genomic_DNA"/>
</dbReference>
<protein>
    <submittedName>
        <fullName evidence="1">Uncharacterized protein</fullName>
    </submittedName>
</protein>
<sequence>MIFFLCWCLCKEKESSSTYQFIKISEHREELQLLRTVESTTHISRFYTLPSDPPSRYVIQASIGYMIRKLYTMDTPIVRKIDDTHFIIHPFGSITMERDGTKWLIGTYSSGRILGDVYIAEYTGGDKCDLDSTIRMRATVRYELGVNPLNIDRMKEKKLCEFEFCVSGSCLGKYDRNGARVYYTEEEKI</sequence>
<name>A0ABQ7I1V0_9MICR</name>
<organism evidence="1 2">
    <name type="scientific">Astathelohania contejeani</name>
    <dbReference type="NCBI Taxonomy" id="164912"/>
    <lineage>
        <taxon>Eukaryota</taxon>
        <taxon>Fungi</taxon>
        <taxon>Fungi incertae sedis</taxon>
        <taxon>Microsporidia</taxon>
        <taxon>Astathelohaniidae</taxon>
        <taxon>Astathelohania</taxon>
    </lineage>
</organism>
<dbReference type="Proteomes" id="UP001516464">
    <property type="component" value="Unassembled WGS sequence"/>
</dbReference>
<evidence type="ECO:0000313" key="1">
    <source>
        <dbReference type="EMBL" id="KAF7684432.1"/>
    </source>
</evidence>
<reference evidence="1 2" key="1">
    <citation type="submission" date="2019-01" db="EMBL/GenBank/DDBJ databases">
        <title>Genomes sequencing and comparative genomics of infectious freshwater microsporidia, Cucumispora dikerogammari and Thelohania contejeani.</title>
        <authorList>
            <person name="Cormier A."/>
            <person name="Giraud I."/>
            <person name="Wattier R."/>
            <person name="Teixeira M."/>
            <person name="Grandjean F."/>
            <person name="Rigaud T."/>
            <person name="Cordaux R."/>
        </authorList>
    </citation>
    <scope>NUCLEOTIDE SEQUENCE [LARGE SCALE GENOMIC DNA]</scope>
    <source>
        <strain evidence="1">T1</strain>
        <tissue evidence="1">Spores</tissue>
    </source>
</reference>
<comment type="caution">
    <text evidence="1">The sequence shown here is derived from an EMBL/GenBank/DDBJ whole genome shotgun (WGS) entry which is preliminary data.</text>
</comment>
<gene>
    <name evidence="1" type="ORF">TCON_0373</name>
</gene>
<accession>A0ABQ7I1V0</accession>
<proteinExistence type="predicted"/>
<evidence type="ECO:0000313" key="2">
    <source>
        <dbReference type="Proteomes" id="UP001516464"/>
    </source>
</evidence>